<reference evidence="8 9" key="1">
    <citation type="journal article" date="2010" name="Nature">
        <title>Genome sequencing and analysis of the model grass Brachypodium distachyon.</title>
        <authorList>
            <consortium name="International Brachypodium Initiative"/>
        </authorList>
    </citation>
    <scope>NUCLEOTIDE SEQUENCE [LARGE SCALE GENOMIC DNA]</scope>
    <source>
        <strain evidence="8 9">Bd21</strain>
    </source>
</reference>
<dbReference type="Gramene" id="PNT70894">
    <property type="protein sequence ID" value="PNT70894"/>
    <property type="gene ID" value="BRADI_2g19453v3"/>
</dbReference>
<evidence type="ECO:0000313" key="10">
    <source>
        <dbReference type="Proteomes" id="UP000008810"/>
    </source>
</evidence>
<keyword evidence="1" id="KW-0479">Metal-binding</keyword>
<dbReference type="InterPro" id="IPR032008">
    <property type="entry name" value="APD1-4_N"/>
</dbReference>
<dbReference type="EnsemblPlants" id="PNT70894">
    <property type="protein sequence ID" value="PNT70894"/>
    <property type="gene ID" value="BRADI_2g19453v3"/>
</dbReference>
<evidence type="ECO:0000313" key="8">
    <source>
        <dbReference type="EMBL" id="PNT70894.1"/>
    </source>
</evidence>
<evidence type="ECO:0000256" key="1">
    <source>
        <dbReference type="ARBA" id="ARBA00022723"/>
    </source>
</evidence>
<name>A0A2K2D9C9_BRADI</name>
<keyword evidence="6" id="KW-1133">Transmembrane helix</keyword>
<evidence type="ECO:0000256" key="6">
    <source>
        <dbReference type="SAM" id="Phobius"/>
    </source>
</evidence>
<evidence type="ECO:0000256" key="5">
    <source>
        <dbReference type="SAM" id="MobiDB-lite"/>
    </source>
</evidence>
<dbReference type="Pfam" id="PF16040">
    <property type="entry name" value="APD1-4_N"/>
    <property type="match status" value="1"/>
</dbReference>
<dbReference type="InterPro" id="IPR013083">
    <property type="entry name" value="Znf_RING/FYVE/PHD"/>
</dbReference>
<dbReference type="Gene3D" id="3.30.40.10">
    <property type="entry name" value="Zinc/RING finger domain, C3HC4 (zinc finger)"/>
    <property type="match status" value="1"/>
</dbReference>
<evidence type="ECO:0000256" key="2">
    <source>
        <dbReference type="ARBA" id="ARBA00022771"/>
    </source>
</evidence>
<feature type="region of interest" description="Disordered" evidence="5">
    <location>
        <begin position="225"/>
        <end position="253"/>
    </location>
</feature>
<dbReference type="SUPFAM" id="SSF57850">
    <property type="entry name" value="RING/U-box"/>
    <property type="match status" value="1"/>
</dbReference>
<keyword evidence="6" id="KW-0812">Transmembrane</keyword>
<dbReference type="PROSITE" id="PS50089">
    <property type="entry name" value="ZF_RING_2"/>
    <property type="match status" value="1"/>
</dbReference>
<keyword evidence="3" id="KW-0862">Zinc</keyword>
<dbReference type="PANTHER" id="PTHR46858:SF5">
    <property type="entry name" value="E3 UBIQUITIN-PROTEIN LIGASE APD1-RELATED"/>
    <property type="match status" value="1"/>
</dbReference>
<dbReference type="PANTHER" id="PTHR46858">
    <property type="entry name" value="OS05G0521000 PROTEIN"/>
    <property type="match status" value="1"/>
</dbReference>
<evidence type="ECO:0000313" key="9">
    <source>
        <dbReference type="EnsemblPlants" id="PNT70894"/>
    </source>
</evidence>
<keyword evidence="2 4" id="KW-0863">Zinc-finger</keyword>
<feature type="transmembrane region" description="Helical" evidence="6">
    <location>
        <begin position="174"/>
        <end position="192"/>
    </location>
</feature>
<reference evidence="9" key="3">
    <citation type="submission" date="2018-08" db="UniProtKB">
        <authorList>
            <consortium name="EnsemblPlants"/>
        </authorList>
    </citation>
    <scope>IDENTIFICATION</scope>
    <source>
        <strain evidence="9">cv. Bd21</strain>
    </source>
</reference>
<sequence length="315" mass="34264">MRARRIFVVPANSHRERVYFLNEGSQIQVDYSVDTGAELIYPLHIIIAQGKERFTEWTANLSVHNATLSWRIVHGIGTVKQSIVSSSDYYYVAVGNLNDQNTTVTLDFRIRAAFYDTTGADYACSPAPDSPCTYRLPILGHNAVVLSSGSTVKQRPDSDDEQQVKVKLSYGPRWIVFVTGSTILAVILLLLYEVMSALLGCCNAGGTTSGGGGDDQRRTSLLAAGSKEGEEASLGSSYDSVSDDGGEDVEGGGNYDEEGRRLCVVCCDARKDCFFLPCGHSATCHACGTRVLEEGDGSCPFCRRKLKKVRRIFAV</sequence>
<dbReference type="ExpressionAtlas" id="A0A2K2D9C9">
    <property type="expression patterns" value="baseline"/>
</dbReference>
<organism evidence="8">
    <name type="scientific">Brachypodium distachyon</name>
    <name type="common">Purple false brome</name>
    <name type="synonym">Trachynia distachya</name>
    <dbReference type="NCBI Taxonomy" id="15368"/>
    <lineage>
        <taxon>Eukaryota</taxon>
        <taxon>Viridiplantae</taxon>
        <taxon>Streptophyta</taxon>
        <taxon>Embryophyta</taxon>
        <taxon>Tracheophyta</taxon>
        <taxon>Spermatophyta</taxon>
        <taxon>Magnoliopsida</taxon>
        <taxon>Liliopsida</taxon>
        <taxon>Poales</taxon>
        <taxon>Poaceae</taxon>
        <taxon>BOP clade</taxon>
        <taxon>Pooideae</taxon>
        <taxon>Stipodae</taxon>
        <taxon>Brachypodieae</taxon>
        <taxon>Brachypodium</taxon>
    </lineage>
</organism>
<dbReference type="Pfam" id="PF13920">
    <property type="entry name" value="zf-C3HC4_3"/>
    <property type="match status" value="1"/>
</dbReference>
<dbReference type="InterPro" id="IPR032010">
    <property type="entry name" value="APD1-4_M"/>
</dbReference>
<evidence type="ECO:0000256" key="3">
    <source>
        <dbReference type="ARBA" id="ARBA00022833"/>
    </source>
</evidence>
<dbReference type="SMART" id="SM00184">
    <property type="entry name" value="RING"/>
    <property type="match status" value="1"/>
</dbReference>
<keyword evidence="10" id="KW-1185">Reference proteome</keyword>
<dbReference type="Proteomes" id="UP000008810">
    <property type="component" value="Chromosome 2"/>
</dbReference>
<keyword evidence="6" id="KW-0472">Membrane</keyword>
<dbReference type="Pfam" id="PF16041">
    <property type="entry name" value="APD1-4_M"/>
    <property type="match status" value="1"/>
</dbReference>
<accession>A0A2K2D9C9</accession>
<gene>
    <name evidence="9" type="primary">LOC104583123</name>
    <name evidence="8" type="ORF">BRADI_2g19453v3</name>
</gene>
<dbReference type="GO" id="GO:0008270">
    <property type="term" value="F:zinc ion binding"/>
    <property type="evidence" value="ECO:0007669"/>
    <property type="project" value="UniProtKB-KW"/>
</dbReference>
<feature type="compositionally biased region" description="Acidic residues" evidence="5">
    <location>
        <begin position="241"/>
        <end position="250"/>
    </location>
</feature>
<dbReference type="OrthoDB" id="3045089at2759"/>
<reference evidence="8" key="2">
    <citation type="submission" date="2017-06" db="EMBL/GenBank/DDBJ databases">
        <title>WGS assembly of Brachypodium distachyon.</title>
        <authorList>
            <consortium name="The International Brachypodium Initiative"/>
            <person name="Lucas S."/>
            <person name="Harmon-Smith M."/>
            <person name="Lail K."/>
            <person name="Tice H."/>
            <person name="Grimwood J."/>
            <person name="Bruce D."/>
            <person name="Barry K."/>
            <person name="Shu S."/>
            <person name="Lindquist E."/>
            <person name="Wang M."/>
            <person name="Pitluck S."/>
            <person name="Vogel J.P."/>
            <person name="Garvin D.F."/>
            <person name="Mockler T.C."/>
            <person name="Schmutz J."/>
            <person name="Rokhsar D."/>
            <person name="Bevan M.W."/>
        </authorList>
    </citation>
    <scope>NUCLEOTIDE SEQUENCE</scope>
    <source>
        <strain evidence="8">Bd21</strain>
    </source>
</reference>
<evidence type="ECO:0000259" key="7">
    <source>
        <dbReference type="PROSITE" id="PS50089"/>
    </source>
</evidence>
<proteinExistence type="predicted"/>
<feature type="domain" description="RING-type" evidence="7">
    <location>
        <begin position="263"/>
        <end position="303"/>
    </location>
</feature>
<dbReference type="InterPro" id="IPR001841">
    <property type="entry name" value="Znf_RING"/>
</dbReference>
<evidence type="ECO:0000256" key="4">
    <source>
        <dbReference type="PROSITE-ProRule" id="PRU00175"/>
    </source>
</evidence>
<dbReference type="AlphaFoldDB" id="A0A2K2D9C9"/>
<dbReference type="EMBL" id="CM000881">
    <property type="protein sequence ID" value="PNT70894.1"/>
    <property type="molecule type" value="Genomic_DNA"/>
</dbReference>
<protein>
    <recommendedName>
        <fullName evidence="7">RING-type domain-containing protein</fullName>
    </recommendedName>
</protein>